<dbReference type="InterPro" id="IPR054593">
    <property type="entry name" value="Beta-mannosidase-like_N2"/>
</dbReference>
<dbReference type="PANTHER" id="PTHR43730:SF1">
    <property type="entry name" value="BETA-MANNOSIDASE"/>
    <property type="match status" value="1"/>
</dbReference>
<dbReference type="Gene3D" id="2.60.40.10">
    <property type="entry name" value="Immunoglobulins"/>
    <property type="match status" value="1"/>
</dbReference>
<proteinExistence type="predicted"/>
<dbReference type="Gene3D" id="2.60.120.260">
    <property type="entry name" value="Galactose-binding domain-like"/>
    <property type="match status" value="1"/>
</dbReference>
<comment type="caution">
    <text evidence="6">The sequence shown here is derived from an EMBL/GenBank/DDBJ whole genome shotgun (WGS) entry which is preliminary data.</text>
</comment>
<dbReference type="InterPro" id="IPR036156">
    <property type="entry name" value="Beta-gal/glucu_dom_sf"/>
</dbReference>
<protein>
    <recommendedName>
        <fullName evidence="2">beta-mannosidase</fullName>
        <ecNumber evidence="2">3.2.1.25</ecNumber>
    </recommendedName>
</protein>
<dbReference type="PANTHER" id="PTHR43730">
    <property type="entry name" value="BETA-MANNOSIDASE"/>
    <property type="match status" value="1"/>
</dbReference>
<dbReference type="InterPro" id="IPR050887">
    <property type="entry name" value="Beta-mannosidase_GH2"/>
</dbReference>
<keyword evidence="3 6" id="KW-0378">Hydrolase</keyword>
<dbReference type="SUPFAM" id="SSF49785">
    <property type="entry name" value="Galactose-binding domain-like"/>
    <property type="match status" value="1"/>
</dbReference>
<gene>
    <name evidence="6" type="ORF">KAK11_17780</name>
</gene>
<dbReference type="RefSeq" id="WP_210810646.1">
    <property type="nucleotide sequence ID" value="NZ_JAGQDG010000007.1"/>
</dbReference>
<dbReference type="InterPro" id="IPR017853">
    <property type="entry name" value="GH"/>
</dbReference>
<evidence type="ECO:0000256" key="4">
    <source>
        <dbReference type="ARBA" id="ARBA00023295"/>
    </source>
</evidence>
<dbReference type="Gene3D" id="3.20.20.80">
    <property type="entry name" value="Glycosidases"/>
    <property type="match status" value="1"/>
</dbReference>
<dbReference type="Proteomes" id="UP000672097">
    <property type="component" value="Unassembled WGS sequence"/>
</dbReference>
<evidence type="ECO:0000256" key="3">
    <source>
        <dbReference type="ARBA" id="ARBA00022801"/>
    </source>
</evidence>
<keyword evidence="4" id="KW-0326">Glycosidase</keyword>
<keyword evidence="7" id="KW-1185">Reference proteome</keyword>
<feature type="domain" description="Beta-mannosidase-like galactose-binding" evidence="5">
    <location>
        <begin position="62"/>
        <end position="188"/>
    </location>
</feature>
<evidence type="ECO:0000313" key="6">
    <source>
        <dbReference type="EMBL" id="MBQ0937181.1"/>
    </source>
</evidence>
<dbReference type="GO" id="GO:0016787">
    <property type="term" value="F:hydrolase activity"/>
    <property type="evidence" value="ECO:0007669"/>
    <property type="project" value="UniProtKB-KW"/>
</dbReference>
<comment type="catalytic activity">
    <reaction evidence="1">
        <text>Hydrolysis of terminal, non-reducing beta-D-mannose residues in beta-D-mannosides.</text>
        <dbReference type="EC" id="3.2.1.25"/>
    </reaction>
</comment>
<dbReference type="Pfam" id="PF22666">
    <property type="entry name" value="Glyco_hydro_2_N2"/>
    <property type="match status" value="1"/>
</dbReference>
<sequence length="841" mass="90975">MRRLARVPDSPLRLPLVGQWAMVRLEGDAVPGDDADWIALPGPMTVAAGLQRAGLWHLASSTRDFDQEGWCFRCCFDAPAGTGLGQPLCLGLDGLATVASVSLNGEVLLHSQNMFRQHELLLPQGVKPNGNELLIRCEPLAPLLAQRRGRPRWRTPMVPQQQLRWVRTTLLGRTPGWSPNAPAIGPWRDVWCEPLAPRRLTHLSWQAEVVDGQGRLRVALASQAPEALRAAAISLVCGEQRVQAALLPGDEGRWQAEVVVPEPALWWPHTHGRPALYEVSLHWPGDEAAQHLGRVGFRTVTLDTAQQGFGLQINGVPVFARGAVWTPPDALSLHAPGEQYHDLLKPLCAAGLNMLRVAGPMVYECPAFFDACDALGVMVWQDLMFANMDYPGEDAAFLAEVEAEVTQQAQQWQARPSVVVVCGNSEVEQQAAMWGAPREAWESALFHQHVPALLAQVLPGVAYWPSSAHGGALPFQPSVGTCSYYGVGAYKRPLEDAASSRVRFATEALAFANIPGDDTLATLRELSQGQAARVHGPLWKQGAPRDLGAGWDFDDVRDHYVETLYGVRADHLRAYDPARHLMLGRAAVAETMAAAFARWRSAGSACRGALVFTLRDLRPGAGWGVLDDVGRPKSALHGLASAWQARSLLLTDDGLNGVTLQLVNDPAEAVTGEVELKLFRDGQVVVAEGRAPVTVAGHSVTAVPAQALLEGFLDINWAYRFGPPVANVLWAGWRNQQGELLSERLMFLPTVAGLQGQELGLSAQAQTQADGSRRVTLSTQRAARGVHFEAEGWVADHEWFDLAPAASRTVVLRPSGAKVRAFRGLVQAINGLAPAVISGGA</sequence>
<dbReference type="EC" id="3.2.1.25" evidence="2"/>
<evidence type="ECO:0000313" key="7">
    <source>
        <dbReference type="Proteomes" id="UP000672097"/>
    </source>
</evidence>
<dbReference type="SUPFAM" id="SSF49303">
    <property type="entry name" value="beta-Galactosidase/glucuronidase domain"/>
    <property type="match status" value="2"/>
</dbReference>
<evidence type="ECO:0000259" key="5">
    <source>
        <dbReference type="Pfam" id="PF22666"/>
    </source>
</evidence>
<dbReference type="EMBL" id="JAGQDG010000007">
    <property type="protein sequence ID" value="MBQ0937181.1"/>
    <property type="molecule type" value="Genomic_DNA"/>
</dbReference>
<name>A0ABS5E178_9BURK</name>
<accession>A0ABS5E178</accession>
<dbReference type="InterPro" id="IPR008979">
    <property type="entry name" value="Galactose-bd-like_sf"/>
</dbReference>
<organism evidence="6 7">
    <name type="scientific">Ideonella paludis</name>
    <dbReference type="NCBI Taxonomy" id="1233411"/>
    <lineage>
        <taxon>Bacteria</taxon>
        <taxon>Pseudomonadati</taxon>
        <taxon>Pseudomonadota</taxon>
        <taxon>Betaproteobacteria</taxon>
        <taxon>Burkholderiales</taxon>
        <taxon>Sphaerotilaceae</taxon>
        <taxon>Ideonella</taxon>
    </lineage>
</organism>
<reference evidence="6 7" key="1">
    <citation type="submission" date="2021-04" db="EMBL/GenBank/DDBJ databases">
        <title>The genome sequence of type strain Ideonella paludis KCTC 32238.</title>
        <authorList>
            <person name="Liu Y."/>
        </authorList>
    </citation>
    <scope>NUCLEOTIDE SEQUENCE [LARGE SCALE GENOMIC DNA]</scope>
    <source>
        <strain evidence="6 7">KCTC 32238</strain>
    </source>
</reference>
<dbReference type="InterPro" id="IPR013783">
    <property type="entry name" value="Ig-like_fold"/>
</dbReference>
<evidence type="ECO:0000256" key="1">
    <source>
        <dbReference type="ARBA" id="ARBA00000829"/>
    </source>
</evidence>
<evidence type="ECO:0000256" key="2">
    <source>
        <dbReference type="ARBA" id="ARBA00012754"/>
    </source>
</evidence>
<dbReference type="SUPFAM" id="SSF51445">
    <property type="entry name" value="(Trans)glycosidases"/>
    <property type="match status" value="1"/>
</dbReference>